<dbReference type="Gramene" id="Potri.018G067500.1.v4.1">
    <property type="protein sequence ID" value="Potri.018G067500.1.v4.1"/>
    <property type="gene ID" value="Potri.018G067500.v4.1"/>
</dbReference>
<feature type="repeat" description="PPR" evidence="3">
    <location>
        <begin position="206"/>
        <end position="240"/>
    </location>
</feature>
<dbReference type="FunFam" id="1.25.40.10:FF:000366">
    <property type="entry name" value="Pentatricopeptide (PPR) repeat-containing protein"/>
    <property type="match status" value="1"/>
</dbReference>
<reference evidence="5 6" key="1">
    <citation type="journal article" date="2006" name="Science">
        <title>The genome of black cottonwood, Populus trichocarpa (Torr. &amp; Gray).</title>
        <authorList>
            <person name="Tuskan G.A."/>
            <person name="Difazio S."/>
            <person name="Jansson S."/>
            <person name="Bohlmann J."/>
            <person name="Grigoriev I."/>
            <person name="Hellsten U."/>
            <person name="Putnam N."/>
            <person name="Ralph S."/>
            <person name="Rombauts S."/>
            <person name="Salamov A."/>
            <person name="Schein J."/>
            <person name="Sterck L."/>
            <person name="Aerts A."/>
            <person name="Bhalerao R.R."/>
            <person name="Bhalerao R.P."/>
            <person name="Blaudez D."/>
            <person name="Boerjan W."/>
            <person name="Brun A."/>
            <person name="Brunner A."/>
            <person name="Busov V."/>
            <person name="Campbell M."/>
            <person name="Carlson J."/>
            <person name="Chalot M."/>
            <person name="Chapman J."/>
            <person name="Chen G.L."/>
            <person name="Cooper D."/>
            <person name="Coutinho P.M."/>
            <person name="Couturier J."/>
            <person name="Covert S."/>
            <person name="Cronk Q."/>
            <person name="Cunningham R."/>
            <person name="Davis J."/>
            <person name="Degroeve S."/>
            <person name="Dejardin A."/>
            <person name="Depamphilis C."/>
            <person name="Detter J."/>
            <person name="Dirks B."/>
            <person name="Dubchak I."/>
            <person name="Duplessis S."/>
            <person name="Ehlting J."/>
            <person name="Ellis B."/>
            <person name="Gendler K."/>
            <person name="Goodstein D."/>
            <person name="Gribskov M."/>
            <person name="Grimwood J."/>
            <person name="Groover A."/>
            <person name="Gunter L."/>
            <person name="Hamberger B."/>
            <person name="Heinze B."/>
            <person name="Helariutta Y."/>
            <person name="Henrissat B."/>
            <person name="Holligan D."/>
            <person name="Holt R."/>
            <person name="Huang W."/>
            <person name="Islam-Faridi N."/>
            <person name="Jones S."/>
            <person name="Jones-Rhoades M."/>
            <person name="Jorgensen R."/>
            <person name="Joshi C."/>
            <person name="Kangasjarvi J."/>
            <person name="Karlsson J."/>
            <person name="Kelleher C."/>
            <person name="Kirkpatrick R."/>
            <person name="Kirst M."/>
            <person name="Kohler A."/>
            <person name="Kalluri U."/>
            <person name="Larimer F."/>
            <person name="Leebens-Mack J."/>
            <person name="Leple J.C."/>
            <person name="Locascio P."/>
            <person name="Lou Y."/>
            <person name="Lucas S."/>
            <person name="Martin F."/>
            <person name="Montanini B."/>
            <person name="Napoli C."/>
            <person name="Nelson D.R."/>
            <person name="Nelson C."/>
            <person name="Nieminen K."/>
            <person name="Nilsson O."/>
            <person name="Pereda V."/>
            <person name="Peter G."/>
            <person name="Philippe R."/>
            <person name="Pilate G."/>
            <person name="Poliakov A."/>
            <person name="Razumovskaya J."/>
            <person name="Richardson P."/>
            <person name="Rinaldi C."/>
            <person name="Ritland K."/>
            <person name="Rouze P."/>
            <person name="Ryaboy D."/>
            <person name="Schmutz J."/>
            <person name="Schrader J."/>
            <person name="Segerman B."/>
            <person name="Shin H."/>
            <person name="Siddiqui A."/>
            <person name="Sterky F."/>
            <person name="Terry A."/>
            <person name="Tsai C.J."/>
            <person name="Uberbacher E."/>
            <person name="Unneberg P."/>
            <person name="Vahala J."/>
            <person name="Wall K."/>
            <person name="Wessler S."/>
            <person name="Yang G."/>
            <person name="Yin T."/>
            <person name="Douglas C."/>
            <person name="Marra M."/>
            <person name="Sandberg G."/>
            <person name="Van de Peer Y."/>
            <person name="Rokhsar D."/>
        </authorList>
    </citation>
    <scope>NUCLEOTIDE SEQUENCE [LARGE SCALE GENOMIC DNA]</scope>
    <source>
        <strain evidence="6">cv. Nisqually</strain>
    </source>
</reference>
<dbReference type="FunFam" id="1.25.40.10:FF:000073">
    <property type="entry name" value="Pentatricopeptide repeat-containing protein chloroplastic"/>
    <property type="match status" value="1"/>
</dbReference>
<dbReference type="EMBL" id="CM009307">
    <property type="protein sequence ID" value="PNS93043.2"/>
    <property type="molecule type" value="Genomic_DNA"/>
</dbReference>
<dbReference type="InterPro" id="IPR046960">
    <property type="entry name" value="PPR_At4g14850-like_plant"/>
</dbReference>
<dbReference type="Gene3D" id="1.25.40.10">
    <property type="entry name" value="Tetratricopeptide repeat domain"/>
    <property type="match status" value="5"/>
</dbReference>
<dbReference type="OMA" id="PEMDSTY"/>
<feature type="repeat" description="PPR" evidence="3">
    <location>
        <begin position="408"/>
        <end position="442"/>
    </location>
</feature>
<dbReference type="InterPro" id="IPR011990">
    <property type="entry name" value="TPR-like_helical_dom_sf"/>
</dbReference>
<dbReference type="Gramene" id="Potri.018G067500.2.v4.1">
    <property type="protein sequence ID" value="Potri.018G067500.2.v4.1"/>
    <property type="gene ID" value="Potri.018G067500.v4.1"/>
</dbReference>
<organism evidence="5 6">
    <name type="scientific">Populus trichocarpa</name>
    <name type="common">Western balsam poplar</name>
    <name type="synonym">Populus balsamifera subsp. trichocarpa</name>
    <dbReference type="NCBI Taxonomy" id="3694"/>
    <lineage>
        <taxon>Eukaryota</taxon>
        <taxon>Viridiplantae</taxon>
        <taxon>Streptophyta</taxon>
        <taxon>Embryophyta</taxon>
        <taxon>Tracheophyta</taxon>
        <taxon>Spermatophyta</taxon>
        <taxon>Magnoliopsida</taxon>
        <taxon>eudicotyledons</taxon>
        <taxon>Gunneridae</taxon>
        <taxon>Pentapetalae</taxon>
        <taxon>rosids</taxon>
        <taxon>fabids</taxon>
        <taxon>Malpighiales</taxon>
        <taxon>Salicaceae</taxon>
        <taxon>Saliceae</taxon>
        <taxon>Populus</taxon>
    </lineage>
</organism>
<gene>
    <name evidence="5" type="ORF">POPTR_018G067500</name>
</gene>
<dbReference type="AlphaFoldDB" id="A0A2K1WWY5"/>
<evidence type="ECO:0000313" key="6">
    <source>
        <dbReference type="Proteomes" id="UP000006729"/>
    </source>
</evidence>
<dbReference type="Pfam" id="PF14432">
    <property type="entry name" value="DYW_deaminase"/>
    <property type="match status" value="1"/>
</dbReference>
<feature type="repeat" description="PPR" evidence="3">
    <location>
        <begin position="509"/>
        <end position="543"/>
    </location>
</feature>
<dbReference type="Gramene" id="Potri.018G067500.3.v4.1">
    <property type="protein sequence ID" value="Potri.018G067500.3.v4.1"/>
    <property type="gene ID" value="Potri.018G067500.v4.1"/>
</dbReference>
<dbReference type="GO" id="GO:0008270">
    <property type="term" value="F:zinc ion binding"/>
    <property type="evidence" value="ECO:0007669"/>
    <property type="project" value="InterPro"/>
</dbReference>
<dbReference type="SMR" id="A0A2K1WWY5"/>
<evidence type="ECO:0000259" key="4">
    <source>
        <dbReference type="Pfam" id="PF14432"/>
    </source>
</evidence>
<dbReference type="FunFam" id="1.25.40.10:FF:000351">
    <property type="entry name" value="Pentatricopeptide repeat-containing protein"/>
    <property type="match status" value="1"/>
</dbReference>
<feature type="repeat" description="PPR" evidence="3">
    <location>
        <begin position="711"/>
        <end position="745"/>
    </location>
</feature>
<dbReference type="Pfam" id="PF13041">
    <property type="entry name" value="PPR_2"/>
    <property type="match status" value="5"/>
</dbReference>
<keyword evidence="6" id="KW-1185">Reference proteome</keyword>
<dbReference type="PROSITE" id="PS51375">
    <property type="entry name" value="PPR"/>
    <property type="match status" value="6"/>
</dbReference>
<dbReference type="Pfam" id="PF20430">
    <property type="entry name" value="Eplus_motif"/>
    <property type="match status" value="1"/>
</dbReference>
<dbReference type="PANTHER" id="PTHR47926:SF344">
    <property type="entry name" value="OS07G0636900 PROTEIN"/>
    <property type="match status" value="1"/>
</dbReference>
<sequence>MHLTAAKNILCNKAIYDSLVFKFMECDFITLKMRSPSLNYRFCPRHTSSMKLPNKPRSSSTSLLLSLGSNFSVSAAALSTIEPSPTRDFNPTNLQNSPAHLPEANTKISRKFWSPNLPNLNGKSESNVTSSPVRFDAKERLKRYSVMLRECASKGDVKEGKAIHGNLITSGVELDSHLWVSLINFYAKCRSRFFARKVLAEMPQRDVVSWTALISGFVNEGCGSESVSLYCEMRKENVRANEFALATALKACSMCLNLEFGKQVHVEAIKAGLLLDLFVGSALVDLYARCGEMELAERLFFGMPEKNGVSWNALLNGYAQLGDGKKVLKLFCKMKECETKFSKFTLSTVLKGCANTGSLREGKVLHALALRSGCEIDEFLGCSLVDMYSKCGTVYDALKVFTKIRNPDVVAWSAMITGLDQQGHGQEAAELFHLMRRKGARPNQFTLSSLVSTATNMGDLRYGQSIHGCICKYGFESDNLVSNPLIMMYMKSRCVEDGNKVFEAMTNPDLVSWNALLSGFYDSQTCGRGPRIFYQMLLEGFKPNMFTFISVLRSCSSLLDPEFGKQVHAHIIKNSSDDDDFVGTALVDMYAKARCLEDAGVAFDRLVNRDIFSWTVIISGYAQTDQAEKAVKYFRQMQREGIKPNEYTLASCLSGCSHMATLENGRQLHAVAVKAGHFGDIFVGSALVDLYGKCGCMEHAEAIFKGLISRDIVSWNTIISGYSQHGQGEKALEAFRMMLSEGIMPDEATFIGVLSACSFMGLVEEGKKRFDSMSKIYGINPSIEHYACMVDILGRAGKFNEVKIFIEEMNLTPYSLIWETVLGACKLHGNVDFGEKAAKKLFEMEPMMDSSYILLSNIFASKGRWDDVRNIRALMTSRGIKKEPGCSWVEVDGQVHVFLSQDGSHPKIREIYAKLDKLGQSLMSIGYVPKTEVVLHNVSNKEKMEHLYYHSERLALSFALLSTNAVKPIRIFKNLRICEDCHDFMKLISDITNQEIVVRDIRRFHHFKRGTCSCQDRW</sequence>
<accession>A0A2K1WWY5</accession>
<feature type="domain" description="DYW" evidence="4">
    <location>
        <begin position="926"/>
        <end position="1018"/>
    </location>
</feature>
<dbReference type="Pfam" id="PF20431">
    <property type="entry name" value="E_motif"/>
    <property type="match status" value="1"/>
</dbReference>
<name>A0A2K1WWY5_POPTR</name>
<evidence type="ECO:0000256" key="1">
    <source>
        <dbReference type="ARBA" id="ARBA00006643"/>
    </source>
</evidence>
<dbReference type="InterPro" id="IPR002885">
    <property type="entry name" value="PPR_rpt"/>
</dbReference>
<dbReference type="GO" id="GO:0009451">
    <property type="term" value="P:RNA modification"/>
    <property type="evidence" value="ECO:0000318"/>
    <property type="project" value="GO_Central"/>
</dbReference>
<dbReference type="OrthoDB" id="1902591at2759"/>
<feature type="repeat" description="PPR" evidence="3">
    <location>
        <begin position="307"/>
        <end position="341"/>
    </location>
</feature>
<dbReference type="STRING" id="3694.A0A2K1WWY5"/>
<keyword evidence="2" id="KW-0677">Repeat</keyword>
<dbReference type="InterPro" id="IPR046848">
    <property type="entry name" value="E_motif"/>
</dbReference>
<dbReference type="InParanoid" id="A0A2K1WWY5"/>
<dbReference type="PANTHER" id="PTHR47926">
    <property type="entry name" value="PENTATRICOPEPTIDE REPEAT-CONTAINING PROTEIN"/>
    <property type="match status" value="1"/>
</dbReference>
<proteinExistence type="inferred from homology"/>
<evidence type="ECO:0000313" key="5">
    <source>
        <dbReference type="EMBL" id="PNS93043.2"/>
    </source>
</evidence>
<dbReference type="FunFam" id="1.25.40.10:FF:000343">
    <property type="entry name" value="Pentatricopeptide repeat-containing protein At3g58590"/>
    <property type="match status" value="1"/>
</dbReference>
<evidence type="ECO:0000256" key="2">
    <source>
        <dbReference type="ARBA" id="ARBA00022737"/>
    </source>
</evidence>
<dbReference type="GO" id="GO:0003723">
    <property type="term" value="F:RNA binding"/>
    <property type="evidence" value="ECO:0000318"/>
    <property type="project" value="GO_Central"/>
</dbReference>
<dbReference type="FunFam" id="1.25.40.10:FF:001325">
    <property type="entry name" value="Tetratricopeptide repeat (TPR)-like superfamily protein"/>
    <property type="match status" value="1"/>
</dbReference>
<dbReference type="InterPro" id="IPR046849">
    <property type="entry name" value="E2_motif"/>
</dbReference>
<dbReference type="InterPro" id="IPR032867">
    <property type="entry name" value="DYW_dom"/>
</dbReference>
<feature type="repeat" description="PPR" evidence="3">
    <location>
        <begin position="610"/>
        <end position="644"/>
    </location>
</feature>
<evidence type="ECO:0000256" key="3">
    <source>
        <dbReference type="PROSITE-ProRule" id="PRU00708"/>
    </source>
</evidence>
<dbReference type="NCBIfam" id="TIGR00756">
    <property type="entry name" value="PPR"/>
    <property type="match status" value="5"/>
</dbReference>
<dbReference type="FunFam" id="1.25.40.10:FF:000031">
    <property type="entry name" value="Pentatricopeptide repeat-containing protein mitochondrial"/>
    <property type="match status" value="2"/>
</dbReference>
<dbReference type="Proteomes" id="UP000006729">
    <property type="component" value="Chromosome 18"/>
</dbReference>
<protein>
    <recommendedName>
        <fullName evidence="4">DYW domain-containing protein</fullName>
    </recommendedName>
</protein>
<comment type="similarity">
    <text evidence="1">Belongs to the PPR family. PCMP-H subfamily.</text>
</comment>